<feature type="transmembrane region" description="Helical" evidence="7">
    <location>
        <begin position="819"/>
        <end position="843"/>
    </location>
</feature>
<feature type="region of interest" description="Disordered" evidence="6">
    <location>
        <begin position="306"/>
        <end position="334"/>
    </location>
</feature>
<dbReference type="SUPFAM" id="SSF103473">
    <property type="entry name" value="MFS general substrate transporter"/>
    <property type="match status" value="1"/>
</dbReference>
<feature type="transmembrane region" description="Helical" evidence="7">
    <location>
        <begin position="758"/>
        <end position="777"/>
    </location>
</feature>
<dbReference type="PANTHER" id="PTHR23504:SF6">
    <property type="entry name" value="MULTIDRUG TRANSPORTER, PUTATIVE (AFU_ORTHOLOGUE AFUA_4G08740)-RELATED"/>
    <property type="match status" value="1"/>
</dbReference>
<feature type="region of interest" description="Disordered" evidence="6">
    <location>
        <begin position="1"/>
        <end position="38"/>
    </location>
</feature>
<feature type="transmembrane region" description="Helical" evidence="7">
    <location>
        <begin position="692"/>
        <end position="711"/>
    </location>
</feature>
<protein>
    <recommendedName>
        <fullName evidence="8">Major facilitator superfamily (MFS) profile domain-containing protein</fullName>
    </recommendedName>
</protein>
<keyword evidence="4 7" id="KW-1133">Transmembrane helix</keyword>
<dbReference type="PROSITE" id="PS50850">
    <property type="entry name" value="MFS"/>
    <property type="match status" value="1"/>
</dbReference>
<feature type="transmembrane region" description="Helical" evidence="7">
    <location>
        <begin position="418"/>
        <end position="436"/>
    </location>
</feature>
<feature type="region of interest" description="Disordered" evidence="6">
    <location>
        <begin position="592"/>
        <end position="620"/>
    </location>
</feature>
<keyword evidence="2" id="KW-0813">Transport</keyword>
<dbReference type="InterPro" id="IPR020846">
    <property type="entry name" value="MFS_dom"/>
</dbReference>
<evidence type="ECO:0000256" key="6">
    <source>
        <dbReference type="SAM" id="MobiDB-lite"/>
    </source>
</evidence>
<gene>
    <name evidence="9" type="ORF">N8I77_002400</name>
</gene>
<dbReference type="CDD" id="cd17330">
    <property type="entry name" value="MFS_SLC46_TetA_like"/>
    <property type="match status" value="1"/>
</dbReference>
<feature type="transmembrane region" description="Helical" evidence="7">
    <location>
        <begin position="475"/>
        <end position="498"/>
    </location>
</feature>
<evidence type="ECO:0000259" key="8">
    <source>
        <dbReference type="PROSITE" id="PS50850"/>
    </source>
</evidence>
<sequence length="876" mass="95619">MSSAQKRSSQGDGTDPASDSGNQASKKTKLSPSAVGDETSIAGLRRQLDEALDFINGSGLASKAPNTLQALLESRPNVAEDMAQQIRTRIYKTWEPLCADTSGKQTGIHSSDISSAQCSHFPAIERLARLPNEHSLRLAYEVALYLKDKSYGDMDEDRGFGNRPSDEQGDNLLARLIRDRRATGETWDFKSDLDDIEREAQHMARYGVDSWYPEYRGLLREAVRSASQSSDDAGDQPEQRSPVPSRDRLTKANLAILNASEKDQNTEPDLFENNGETEETRLLEAEEATGNGRGAVLLTTSEAIGSGRPAAGSDTLDESHQLSKQQTKQNKETVSWKDLPRKKQLVVITLTRLSEPLVQTSLQAYMFYQLKWFDPTLSDAVISSQAGVLHASFTAAQLLTAMMWGRVADSSRFGRKKVILIGLTGTMISCLGFGFSKTFWQALMFRCLGGVTNGNVGVLRTMISEIVREKKYQSRAFLLLPMTFNIGVIIGPILGGVLADPAASYPDVFGKSTFFLNFPYAMPNLVSAFFLLSASLTAWLCLEETLDARADKRDWGIELGNAIGSAISARLSRNKLAAGYTPLATRESLRASIEMSPSRTPSPATATTSHSSKPAKRQPRYTQRLPFRRIFTRNVCVTLLARFCLAFHIGTFNSLWFVFLSTPVYDPKSPSAPDRHLPFLFTGGMGLPPAKVGTAMAVLGALGITLQLFVYPTLSARLGTVRCLRMSLICFPVAYFLVPYLSLVPSTTEPPAPKSGPAMWVAISGILLCQVVGRTFASPNMAILVNNCSPHPSVLGTFHGLAQTCSSAARTVGPVLCGFLYGIGLANGVVGGVWWGLSMWAAMGWLTSWLLKEGDGHEIWLDGDEEDEGLETTKRV</sequence>
<reference evidence="9" key="1">
    <citation type="submission" date="2023-06" db="EMBL/GenBank/DDBJ databases">
        <authorList>
            <person name="Noh H."/>
        </authorList>
    </citation>
    <scope>NUCLEOTIDE SEQUENCE</scope>
    <source>
        <strain evidence="9">DUCC20226</strain>
    </source>
</reference>
<dbReference type="Gene3D" id="1.20.1250.20">
    <property type="entry name" value="MFS general substrate transporter like domains"/>
    <property type="match status" value="1"/>
</dbReference>
<dbReference type="AlphaFoldDB" id="A0AAD9W925"/>
<evidence type="ECO:0000256" key="7">
    <source>
        <dbReference type="SAM" id="Phobius"/>
    </source>
</evidence>
<dbReference type="GO" id="GO:0016020">
    <property type="term" value="C:membrane"/>
    <property type="evidence" value="ECO:0007669"/>
    <property type="project" value="UniProtKB-SubCell"/>
</dbReference>
<evidence type="ECO:0000256" key="1">
    <source>
        <dbReference type="ARBA" id="ARBA00004141"/>
    </source>
</evidence>
<feature type="transmembrane region" description="Helical" evidence="7">
    <location>
        <begin position="723"/>
        <end position="743"/>
    </location>
</feature>
<evidence type="ECO:0000256" key="2">
    <source>
        <dbReference type="ARBA" id="ARBA00022448"/>
    </source>
</evidence>
<dbReference type="Pfam" id="PF07690">
    <property type="entry name" value="MFS_1"/>
    <property type="match status" value="1"/>
</dbReference>
<feature type="region of interest" description="Disordered" evidence="6">
    <location>
        <begin position="222"/>
        <end position="249"/>
    </location>
</feature>
<feature type="transmembrane region" description="Helical" evidence="7">
    <location>
        <begin position="518"/>
        <end position="542"/>
    </location>
</feature>
<dbReference type="PANTHER" id="PTHR23504">
    <property type="entry name" value="MAJOR FACILITATOR SUPERFAMILY DOMAIN-CONTAINING PROTEIN 10"/>
    <property type="match status" value="1"/>
</dbReference>
<comment type="subcellular location">
    <subcellularLocation>
        <location evidence="1">Membrane</location>
        <topology evidence="1">Multi-pass membrane protein</topology>
    </subcellularLocation>
</comment>
<accession>A0AAD9W925</accession>
<organism evidence="9 10">
    <name type="scientific">Phomopsis amygdali</name>
    <name type="common">Fusicoccum amygdali</name>
    <dbReference type="NCBI Taxonomy" id="1214568"/>
    <lineage>
        <taxon>Eukaryota</taxon>
        <taxon>Fungi</taxon>
        <taxon>Dikarya</taxon>
        <taxon>Ascomycota</taxon>
        <taxon>Pezizomycotina</taxon>
        <taxon>Sordariomycetes</taxon>
        <taxon>Sordariomycetidae</taxon>
        <taxon>Diaporthales</taxon>
        <taxon>Diaporthaceae</taxon>
        <taxon>Diaporthe</taxon>
    </lineage>
</organism>
<evidence type="ECO:0000313" key="9">
    <source>
        <dbReference type="EMBL" id="KAK2615662.1"/>
    </source>
</evidence>
<keyword evidence="5 7" id="KW-0472">Membrane</keyword>
<evidence type="ECO:0000256" key="3">
    <source>
        <dbReference type="ARBA" id="ARBA00022692"/>
    </source>
</evidence>
<proteinExistence type="predicted"/>
<dbReference type="EMBL" id="JAUJFL010000001">
    <property type="protein sequence ID" value="KAK2615662.1"/>
    <property type="molecule type" value="Genomic_DNA"/>
</dbReference>
<dbReference type="GO" id="GO:0022857">
    <property type="term" value="F:transmembrane transporter activity"/>
    <property type="evidence" value="ECO:0007669"/>
    <property type="project" value="InterPro"/>
</dbReference>
<keyword evidence="3 7" id="KW-0812">Transmembrane</keyword>
<comment type="caution">
    <text evidence="9">The sequence shown here is derived from an EMBL/GenBank/DDBJ whole genome shotgun (WGS) entry which is preliminary data.</text>
</comment>
<dbReference type="Proteomes" id="UP001265746">
    <property type="component" value="Unassembled WGS sequence"/>
</dbReference>
<evidence type="ECO:0000313" key="10">
    <source>
        <dbReference type="Proteomes" id="UP001265746"/>
    </source>
</evidence>
<evidence type="ECO:0000256" key="4">
    <source>
        <dbReference type="ARBA" id="ARBA00022989"/>
    </source>
</evidence>
<feature type="compositionally biased region" description="Polar residues" evidence="6">
    <location>
        <begin position="1"/>
        <end position="25"/>
    </location>
</feature>
<feature type="transmembrane region" description="Helical" evidence="7">
    <location>
        <begin position="635"/>
        <end position="659"/>
    </location>
</feature>
<feature type="domain" description="Major facilitator superfamily (MFS) profile" evidence="8">
    <location>
        <begin position="344"/>
        <end position="856"/>
    </location>
</feature>
<name>A0AAD9W925_PHOAM</name>
<evidence type="ECO:0000256" key="5">
    <source>
        <dbReference type="ARBA" id="ARBA00023136"/>
    </source>
</evidence>
<keyword evidence="10" id="KW-1185">Reference proteome</keyword>
<dbReference type="InterPro" id="IPR036259">
    <property type="entry name" value="MFS_trans_sf"/>
</dbReference>
<dbReference type="InterPro" id="IPR011701">
    <property type="entry name" value="MFS"/>
</dbReference>
<feature type="compositionally biased region" description="Low complexity" evidence="6">
    <location>
        <begin position="596"/>
        <end position="612"/>
    </location>
</feature>